<evidence type="ECO:0000256" key="4">
    <source>
        <dbReference type="ARBA" id="ARBA00023186"/>
    </source>
</evidence>
<dbReference type="PANTHER" id="PTHR44313">
    <property type="entry name" value="DNAJ HOMOLOG SUBFAMILY C MEMBER 17"/>
    <property type="match status" value="1"/>
</dbReference>
<dbReference type="CDD" id="cd06257">
    <property type="entry name" value="DnaJ"/>
    <property type="match status" value="1"/>
</dbReference>
<evidence type="ECO:0000313" key="11">
    <source>
        <dbReference type="Proteomes" id="UP000054826"/>
    </source>
</evidence>
<dbReference type="PROSITE" id="PS50076">
    <property type="entry name" value="DNAJ_2"/>
    <property type="match status" value="1"/>
</dbReference>
<dbReference type="GO" id="GO:0005681">
    <property type="term" value="C:spliceosomal complex"/>
    <property type="evidence" value="ECO:0007669"/>
    <property type="project" value="TreeGrafter"/>
</dbReference>
<dbReference type="SUPFAM" id="SSF46565">
    <property type="entry name" value="Chaperone J-domain"/>
    <property type="match status" value="1"/>
</dbReference>
<reference evidence="10 11" key="1">
    <citation type="submission" date="2015-01" db="EMBL/GenBank/DDBJ databases">
        <title>Evolution of Trichinella species and genotypes.</title>
        <authorList>
            <person name="Korhonen P.K."/>
            <person name="Edoardo P."/>
            <person name="Giuseppe L.R."/>
            <person name="Gasser R.B."/>
        </authorList>
    </citation>
    <scope>NUCLEOTIDE SEQUENCE [LARGE SCALE GENOMIC DNA]</scope>
    <source>
        <strain evidence="10">ISS176</strain>
    </source>
</reference>
<dbReference type="Proteomes" id="UP000054826">
    <property type="component" value="Unassembled WGS sequence"/>
</dbReference>
<evidence type="ECO:0000256" key="1">
    <source>
        <dbReference type="ARBA" id="ARBA00004123"/>
    </source>
</evidence>
<feature type="coiled-coil region" evidence="6">
    <location>
        <begin position="72"/>
        <end position="113"/>
    </location>
</feature>
<dbReference type="PANTHER" id="PTHR44313:SF1">
    <property type="entry name" value="DNAJ HOMOLOG SUBFAMILY C MEMBER 17"/>
    <property type="match status" value="1"/>
</dbReference>
<feature type="region of interest" description="Disordered" evidence="7">
    <location>
        <begin position="262"/>
        <end position="283"/>
    </location>
</feature>
<keyword evidence="8" id="KW-0812">Transmembrane</keyword>
<dbReference type="Gene3D" id="1.10.287.110">
    <property type="entry name" value="DnaJ domain"/>
    <property type="match status" value="1"/>
</dbReference>
<evidence type="ECO:0000256" key="5">
    <source>
        <dbReference type="ARBA" id="ARBA00023242"/>
    </source>
</evidence>
<keyword evidence="3" id="KW-0963">Cytoplasm</keyword>
<accession>A0A0V1J7V6</accession>
<feature type="compositionally biased region" description="Polar residues" evidence="7">
    <location>
        <begin position="271"/>
        <end position="282"/>
    </location>
</feature>
<dbReference type="InterPro" id="IPR001623">
    <property type="entry name" value="DnaJ_domain"/>
</dbReference>
<evidence type="ECO:0000256" key="8">
    <source>
        <dbReference type="SAM" id="Phobius"/>
    </source>
</evidence>
<keyword evidence="5" id="KW-0539">Nucleus</keyword>
<name>A0A0V1J7V6_TRIPS</name>
<evidence type="ECO:0000256" key="6">
    <source>
        <dbReference type="SAM" id="Coils"/>
    </source>
</evidence>
<gene>
    <name evidence="10" type="primary">Dnajc17</name>
    <name evidence="10" type="ORF">T4C_3968</name>
</gene>
<dbReference type="Pfam" id="PF00226">
    <property type="entry name" value="DnaJ"/>
    <property type="match status" value="1"/>
</dbReference>
<dbReference type="SMART" id="SM00271">
    <property type="entry name" value="DnaJ"/>
    <property type="match status" value="1"/>
</dbReference>
<evidence type="ECO:0000256" key="7">
    <source>
        <dbReference type="SAM" id="MobiDB-lite"/>
    </source>
</evidence>
<dbReference type="InterPro" id="IPR036869">
    <property type="entry name" value="J_dom_sf"/>
</dbReference>
<sequence length="315" mass="36729">MSKSEKLDFDPYDLLEVDEDATENDVIKAYRKQALKWHPDKNPDCKEQASAMFLKISRSLEILTDASARAALNHLRKAKREAKKRFEHLDSKRRKLREELEVRENTVNLKKNEEQQAYKDLASEVFVIFALNGFSFFLNIILFYIERLRKAGSKILQQEREKVEKKIREERMPASSSHLDFVLKIKWDESMTNVSEELIREQFEKVRNEKMFHSMNFGQVEDVIVNRGLKKFAILSFASEEAMSKAKAACDDSAVPFRYASDKSKEHDQTTETTAKSDSTNEYLDRTTLKGHLRFESDILSRMREAALKQNATKQ</sequence>
<evidence type="ECO:0000313" key="10">
    <source>
        <dbReference type="EMBL" id="KRZ31062.1"/>
    </source>
</evidence>
<evidence type="ECO:0000256" key="3">
    <source>
        <dbReference type="ARBA" id="ARBA00022490"/>
    </source>
</evidence>
<dbReference type="InterPro" id="IPR052094">
    <property type="entry name" value="Pre-mRNA-splicing_ERAD"/>
</dbReference>
<keyword evidence="6" id="KW-0175">Coiled coil</keyword>
<dbReference type="GO" id="GO:0005737">
    <property type="term" value="C:cytoplasm"/>
    <property type="evidence" value="ECO:0007669"/>
    <property type="project" value="UniProtKB-SubCell"/>
</dbReference>
<evidence type="ECO:0000256" key="2">
    <source>
        <dbReference type="ARBA" id="ARBA00004496"/>
    </source>
</evidence>
<proteinExistence type="predicted"/>
<feature type="transmembrane region" description="Helical" evidence="8">
    <location>
        <begin position="125"/>
        <end position="145"/>
    </location>
</feature>
<keyword evidence="4" id="KW-0143">Chaperone</keyword>
<dbReference type="PRINTS" id="PR00625">
    <property type="entry name" value="JDOMAIN"/>
</dbReference>
<keyword evidence="8" id="KW-1133">Transmembrane helix</keyword>
<dbReference type="GO" id="GO:0000390">
    <property type="term" value="P:spliceosomal complex disassembly"/>
    <property type="evidence" value="ECO:0007669"/>
    <property type="project" value="TreeGrafter"/>
</dbReference>
<organism evidence="10 11">
    <name type="scientific">Trichinella pseudospiralis</name>
    <name type="common">Parasitic roundworm</name>
    <dbReference type="NCBI Taxonomy" id="6337"/>
    <lineage>
        <taxon>Eukaryota</taxon>
        <taxon>Metazoa</taxon>
        <taxon>Ecdysozoa</taxon>
        <taxon>Nematoda</taxon>
        <taxon>Enoplea</taxon>
        <taxon>Dorylaimia</taxon>
        <taxon>Trichinellida</taxon>
        <taxon>Trichinellidae</taxon>
        <taxon>Trichinella</taxon>
    </lineage>
</organism>
<comment type="caution">
    <text evidence="10">The sequence shown here is derived from an EMBL/GenBank/DDBJ whole genome shotgun (WGS) entry which is preliminary data.</text>
</comment>
<comment type="subcellular location">
    <subcellularLocation>
        <location evidence="2">Cytoplasm</location>
    </subcellularLocation>
    <subcellularLocation>
        <location evidence="1">Nucleus</location>
    </subcellularLocation>
</comment>
<keyword evidence="8" id="KW-0472">Membrane</keyword>
<feature type="domain" description="J" evidence="9">
    <location>
        <begin position="10"/>
        <end position="76"/>
    </location>
</feature>
<evidence type="ECO:0000259" key="9">
    <source>
        <dbReference type="PROSITE" id="PS50076"/>
    </source>
</evidence>
<dbReference type="AlphaFoldDB" id="A0A0V1J7V6"/>
<dbReference type="EMBL" id="JYDV01000123">
    <property type="protein sequence ID" value="KRZ31062.1"/>
    <property type="molecule type" value="Genomic_DNA"/>
</dbReference>
<protein>
    <submittedName>
        <fullName evidence="10">DnaJ-like protein subfamily C member 17</fullName>
    </submittedName>
</protein>